<name>A0A7D6I1A5_9MYCO</name>
<dbReference type="Proteomes" id="UP000510682">
    <property type="component" value="Chromosome"/>
</dbReference>
<feature type="region of interest" description="Disordered" evidence="1">
    <location>
        <begin position="1"/>
        <end position="46"/>
    </location>
</feature>
<evidence type="ECO:0000313" key="4">
    <source>
        <dbReference type="Proteomes" id="UP000510682"/>
    </source>
</evidence>
<evidence type="ECO:0000313" key="3">
    <source>
        <dbReference type="EMBL" id="QLL10095.1"/>
    </source>
</evidence>
<dbReference type="AlphaFoldDB" id="A0A7D6I1A5"/>
<keyword evidence="4" id="KW-1185">Reference proteome</keyword>
<sequence length="273" mass="29427">MAEKRAAGDPSASAEPEADQDAAGDSKVDASSAGEPPPVGSDAPTDLVDGARLLDELLAILTRYVVFPDAEAAVAVALWVAATHAIEAWHAAPRLILNSPQKRCGKTRALDVISGLCHAALITANARAAAIYRSIDAKRPPTLVIDEVDAIFGTKRAAEQNEDLRALINAGYQRNRPALRCVGPRHEPTEFATFAMAALAGIGAMPDTITDRAVNITMRRRSANEKVSQFRCRRDEPMLHEMRDRLAEWTLAHIEELAAAEPELPVDDRAAEE</sequence>
<dbReference type="KEGG" id="mgor:H0P51_08875"/>
<organism evidence="3 4">
    <name type="scientific">Mycobacterium vicinigordonae</name>
    <dbReference type="NCBI Taxonomy" id="1719132"/>
    <lineage>
        <taxon>Bacteria</taxon>
        <taxon>Bacillati</taxon>
        <taxon>Actinomycetota</taxon>
        <taxon>Actinomycetes</taxon>
        <taxon>Mycobacteriales</taxon>
        <taxon>Mycobacteriaceae</taxon>
        <taxon>Mycobacterium</taxon>
    </lineage>
</organism>
<feature type="domain" description="DUF3631" evidence="2">
    <location>
        <begin position="218"/>
        <end position="272"/>
    </location>
</feature>
<accession>A0A7D6I1A5</accession>
<evidence type="ECO:0000259" key="2">
    <source>
        <dbReference type="Pfam" id="PF12307"/>
    </source>
</evidence>
<gene>
    <name evidence="3" type="ORF">H0P51_08875</name>
</gene>
<dbReference type="EMBL" id="CP059165">
    <property type="protein sequence ID" value="QLL10095.1"/>
    <property type="molecule type" value="Genomic_DNA"/>
</dbReference>
<dbReference type="Pfam" id="PF12307">
    <property type="entry name" value="DUF3631"/>
    <property type="match status" value="1"/>
</dbReference>
<proteinExistence type="predicted"/>
<evidence type="ECO:0000256" key="1">
    <source>
        <dbReference type="SAM" id="MobiDB-lite"/>
    </source>
</evidence>
<reference evidence="3" key="2">
    <citation type="submission" date="2020-07" db="EMBL/GenBank/DDBJ databases">
        <authorList>
            <person name="Yu X."/>
        </authorList>
    </citation>
    <scope>NUCLEOTIDE SEQUENCE [LARGE SCALE GENOMIC DNA]</scope>
    <source>
        <strain evidence="3">24T</strain>
    </source>
</reference>
<protein>
    <submittedName>
        <fullName evidence="3">DUF3631 domain-containing protein</fullName>
    </submittedName>
</protein>
<reference evidence="3" key="1">
    <citation type="submission" date="2020-07" db="EMBL/GenBank/DDBJ databases">
        <title>Description of Mycobacterium gordonae subsp. intergordonae subsp.nov. and Mycobacterium gordonae subsp. gordonae subsp. nov.</title>
        <authorList>
            <person name="Huang H."/>
        </authorList>
    </citation>
    <scope>NUCLEOTIDE SEQUENCE [LARGE SCALE GENOMIC DNA]</scope>
    <source>
        <strain evidence="3">24T</strain>
    </source>
</reference>
<dbReference type="InterPro" id="IPR022081">
    <property type="entry name" value="DUF3631"/>
</dbReference>